<protein>
    <submittedName>
        <fullName evidence="2">Transcriptional regulator</fullName>
    </submittedName>
</protein>
<accession>A0ABW3M2I7</accession>
<dbReference type="InterPro" id="IPR013321">
    <property type="entry name" value="Arc_rbn_hlx_hlx"/>
</dbReference>
<dbReference type="InterPro" id="IPR010985">
    <property type="entry name" value="Ribbon_hlx_hlx"/>
</dbReference>
<organism evidence="2 3">
    <name type="scientific">Kibdelosporangium lantanae</name>
    <dbReference type="NCBI Taxonomy" id="1497396"/>
    <lineage>
        <taxon>Bacteria</taxon>
        <taxon>Bacillati</taxon>
        <taxon>Actinomycetota</taxon>
        <taxon>Actinomycetes</taxon>
        <taxon>Pseudonocardiales</taxon>
        <taxon>Pseudonocardiaceae</taxon>
        <taxon>Kibdelosporangium</taxon>
    </lineage>
</organism>
<gene>
    <name evidence="2" type="ORF">ACFQ1S_01295</name>
</gene>
<name>A0ABW3M2I7_9PSEU</name>
<evidence type="ECO:0000256" key="1">
    <source>
        <dbReference type="SAM" id="MobiDB-lite"/>
    </source>
</evidence>
<comment type="caution">
    <text evidence="2">The sequence shown here is derived from an EMBL/GenBank/DDBJ whole genome shotgun (WGS) entry which is preliminary data.</text>
</comment>
<feature type="region of interest" description="Disordered" evidence="1">
    <location>
        <begin position="76"/>
        <end position="98"/>
    </location>
</feature>
<evidence type="ECO:0000313" key="3">
    <source>
        <dbReference type="Proteomes" id="UP001597045"/>
    </source>
</evidence>
<reference evidence="3" key="1">
    <citation type="journal article" date="2019" name="Int. J. Syst. Evol. Microbiol.">
        <title>The Global Catalogue of Microorganisms (GCM) 10K type strain sequencing project: providing services to taxonomists for standard genome sequencing and annotation.</title>
        <authorList>
            <consortium name="The Broad Institute Genomics Platform"/>
            <consortium name="The Broad Institute Genome Sequencing Center for Infectious Disease"/>
            <person name="Wu L."/>
            <person name="Ma J."/>
        </authorList>
    </citation>
    <scope>NUCLEOTIDE SEQUENCE [LARGE SCALE GENOMIC DNA]</scope>
    <source>
        <strain evidence="3">JCM 31486</strain>
    </source>
</reference>
<sequence length="98" mass="11093">MGQVSWRADDELVERVRRIAASQGRSLNDFITKVLEAATNPELASDEATRIRERLARVDLMMPQVDIRVRPSEEEFRAARKAAGRGTPLSDLISEDRE</sequence>
<dbReference type="Gene3D" id="1.10.1220.10">
    <property type="entry name" value="Met repressor-like"/>
    <property type="match status" value="1"/>
</dbReference>
<dbReference type="SUPFAM" id="SSF47598">
    <property type="entry name" value="Ribbon-helix-helix"/>
    <property type="match status" value="1"/>
</dbReference>
<proteinExistence type="predicted"/>
<keyword evidence="3" id="KW-1185">Reference proteome</keyword>
<dbReference type="EMBL" id="JBHTIS010000034">
    <property type="protein sequence ID" value="MFD1044323.1"/>
    <property type="molecule type" value="Genomic_DNA"/>
</dbReference>
<evidence type="ECO:0000313" key="2">
    <source>
        <dbReference type="EMBL" id="MFD1044323.1"/>
    </source>
</evidence>
<dbReference type="Proteomes" id="UP001597045">
    <property type="component" value="Unassembled WGS sequence"/>
</dbReference>